<keyword evidence="9 11" id="KW-1133">Transmembrane helix</keyword>
<dbReference type="InterPro" id="IPR023299">
    <property type="entry name" value="ATPase_P-typ_cyto_dom_N"/>
</dbReference>
<dbReference type="PROSITE" id="PS00154">
    <property type="entry name" value="ATPASE_E1_E2"/>
    <property type="match status" value="1"/>
</dbReference>
<dbReference type="GO" id="GO:0016020">
    <property type="term" value="C:membrane"/>
    <property type="evidence" value="ECO:0000318"/>
    <property type="project" value="GO_Central"/>
</dbReference>
<dbReference type="InParanoid" id="D8SFE9"/>
<feature type="transmembrane region" description="Helical" evidence="11">
    <location>
        <begin position="1100"/>
        <end position="1125"/>
    </location>
</feature>
<dbReference type="PRINTS" id="PR00119">
    <property type="entry name" value="CATATPASE"/>
</dbReference>
<evidence type="ECO:0000256" key="4">
    <source>
        <dbReference type="ARBA" id="ARBA00022723"/>
    </source>
</evidence>
<dbReference type="OMA" id="MPEWGYL"/>
<dbReference type="GO" id="GO:0005524">
    <property type="term" value="F:ATP binding"/>
    <property type="evidence" value="ECO:0007669"/>
    <property type="project" value="UniProtKB-KW"/>
</dbReference>
<keyword evidence="15" id="KW-1185">Reference proteome</keyword>
<feature type="transmembrane region" description="Helical" evidence="11">
    <location>
        <begin position="403"/>
        <end position="424"/>
    </location>
</feature>
<dbReference type="GO" id="GO:0019829">
    <property type="term" value="F:ATPase-coupled monoatomic cation transmembrane transporter activity"/>
    <property type="evidence" value="ECO:0000318"/>
    <property type="project" value="GO_Central"/>
</dbReference>
<protein>
    <submittedName>
        <fullName evidence="14">Uncharacterized protein</fullName>
    </submittedName>
</protein>
<dbReference type="SFLD" id="SFLDS00003">
    <property type="entry name" value="Haloacid_Dehalogenase"/>
    <property type="match status" value="1"/>
</dbReference>
<evidence type="ECO:0000313" key="14">
    <source>
        <dbReference type="EMBL" id="EFJ16825.1"/>
    </source>
</evidence>
<dbReference type="SFLD" id="SFLDF00027">
    <property type="entry name" value="p-type_atpase"/>
    <property type="match status" value="1"/>
</dbReference>
<dbReference type="Pfam" id="PF00690">
    <property type="entry name" value="Cation_ATPase_N"/>
    <property type="match status" value="1"/>
</dbReference>
<dbReference type="InterPro" id="IPR023298">
    <property type="entry name" value="ATPase_P-typ_TM_dom_sf"/>
</dbReference>
<dbReference type="GO" id="GO:0140358">
    <property type="term" value="F:P-type transmembrane transporter activity"/>
    <property type="evidence" value="ECO:0007669"/>
    <property type="project" value="InterPro"/>
</dbReference>
<dbReference type="InterPro" id="IPR008250">
    <property type="entry name" value="ATPase_P-typ_transduc_dom_A_sf"/>
</dbReference>
<dbReference type="PANTHER" id="PTHR45630">
    <property type="entry name" value="CATION-TRANSPORTING ATPASE-RELATED"/>
    <property type="match status" value="1"/>
</dbReference>
<dbReference type="SFLD" id="SFLDG00002">
    <property type="entry name" value="C1.7:_P-type_atpase_like"/>
    <property type="match status" value="1"/>
</dbReference>
<dbReference type="InterPro" id="IPR004014">
    <property type="entry name" value="ATPase_P-typ_cation-transptr_N"/>
</dbReference>
<dbReference type="EMBL" id="GL377617">
    <property type="protein sequence ID" value="EFJ16825.1"/>
    <property type="molecule type" value="Genomic_DNA"/>
</dbReference>
<dbReference type="HOGENOM" id="CLU_001828_0_5_1"/>
<comment type="subcellular location">
    <subcellularLocation>
        <location evidence="1">Membrane</location>
        <topology evidence="1">Multi-pass membrane protein</topology>
    </subcellularLocation>
</comment>
<feature type="transmembrane region" description="Helical" evidence="11">
    <location>
        <begin position="1250"/>
        <end position="1269"/>
    </location>
</feature>
<feature type="transmembrane region" description="Helical" evidence="11">
    <location>
        <begin position="1183"/>
        <end position="1202"/>
    </location>
</feature>
<name>D8SFE9_SELML</name>
<feature type="domain" description="P-type ATPase A" evidence="12">
    <location>
        <begin position="440"/>
        <end position="555"/>
    </location>
</feature>
<dbReference type="InterPro" id="IPR023214">
    <property type="entry name" value="HAD_sf"/>
</dbReference>
<proteinExistence type="inferred from homology"/>
<keyword evidence="8" id="KW-1278">Translocase</keyword>
<feature type="transmembrane region" description="Helical" evidence="11">
    <location>
        <begin position="94"/>
        <end position="113"/>
    </location>
</feature>
<dbReference type="InterPro" id="IPR006544">
    <property type="entry name" value="P-type_TPase_V"/>
</dbReference>
<dbReference type="GO" id="GO:0055085">
    <property type="term" value="P:transmembrane transport"/>
    <property type="evidence" value="ECO:0000318"/>
    <property type="project" value="GO_Central"/>
</dbReference>
<dbReference type="InterPro" id="IPR018303">
    <property type="entry name" value="ATPase_P-typ_P_site"/>
</dbReference>
<evidence type="ECO:0000256" key="10">
    <source>
        <dbReference type="ARBA" id="ARBA00023136"/>
    </source>
</evidence>
<evidence type="ECO:0000256" key="7">
    <source>
        <dbReference type="ARBA" id="ARBA00022842"/>
    </source>
</evidence>
<evidence type="ECO:0000313" key="15">
    <source>
        <dbReference type="Proteomes" id="UP000001514"/>
    </source>
</evidence>
<dbReference type="Pfam" id="PF00122">
    <property type="entry name" value="E1-E2_ATPase"/>
    <property type="match status" value="1"/>
</dbReference>
<feature type="transmembrane region" description="Helical" evidence="11">
    <location>
        <begin position="1052"/>
        <end position="1079"/>
    </location>
</feature>
<evidence type="ECO:0000256" key="1">
    <source>
        <dbReference type="ARBA" id="ARBA00004141"/>
    </source>
</evidence>
<evidence type="ECO:0000256" key="6">
    <source>
        <dbReference type="ARBA" id="ARBA00022840"/>
    </source>
</evidence>
<reference evidence="14 15" key="1">
    <citation type="journal article" date="2011" name="Science">
        <title>The Selaginella genome identifies genetic changes associated with the evolution of vascular plants.</title>
        <authorList>
            <person name="Banks J.A."/>
            <person name="Nishiyama T."/>
            <person name="Hasebe M."/>
            <person name="Bowman J.L."/>
            <person name="Gribskov M."/>
            <person name="dePamphilis C."/>
            <person name="Albert V.A."/>
            <person name="Aono N."/>
            <person name="Aoyama T."/>
            <person name="Ambrose B.A."/>
            <person name="Ashton N.W."/>
            <person name="Axtell M.J."/>
            <person name="Barker E."/>
            <person name="Barker M.S."/>
            <person name="Bennetzen J.L."/>
            <person name="Bonawitz N.D."/>
            <person name="Chapple C."/>
            <person name="Cheng C."/>
            <person name="Correa L.G."/>
            <person name="Dacre M."/>
            <person name="DeBarry J."/>
            <person name="Dreyer I."/>
            <person name="Elias M."/>
            <person name="Engstrom E.M."/>
            <person name="Estelle M."/>
            <person name="Feng L."/>
            <person name="Finet C."/>
            <person name="Floyd S.K."/>
            <person name="Frommer W.B."/>
            <person name="Fujita T."/>
            <person name="Gramzow L."/>
            <person name="Gutensohn M."/>
            <person name="Harholt J."/>
            <person name="Hattori M."/>
            <person name="Heyl A."/>
            <person name="Hirai T."/>
            <person name="Hiwatashi Y."/>
            <person name="Ishikawa M."/>
            <person name="Iwata M."/>
            <person name="Karol K.G."/>
            <person name="Koehler B."/>
            <person name="Kolukisaoglu U."/>
            <person name="Kubo M."/>
            <person name="Kurata T."/>
            <person name="Lalonde S."/>
            <person name="Li K."/>
            <person name="Li Y."/>
            <person name="Litt A."/>
            <person name="Lyons E."/>
            <person name="Manning G."/>
            <person name="Maruyama T."/>
            <person name="Michael T.P."/>
            <person name="Mikami K."/>
            <person name="Miyazaki S."/>
            <person name="Morinaga S."/>
            <person name="Murata T."/>
            <person name="Mueller-Roeber B."/>
            <person name="Nelson D.R."/>
            <person name="Obara M."/>
            <person name="Oguri Y."/>
            <person name="Olmstead R.G."/>
            <person name="Onodera N."/>
            <person name="Petersen B.L."/>
            <person name="Pils B."/>
            <person name="Prigge M."/>
            <person name="Rensing S.A."/>
            <person name="Riano-Pachon D.M."/>
            <person name="Roberts A.W."/>
            <person name="Sato Y."/>
            <person name="Scheller H.V."/>
            <person name="Schulz B."/>
            <person name="Schulz C."/>
            <person name="Shakirov E.V."/>
            <person name="Shibagaki N."/>
            <person name="Shinohara N."/>
            <person name="Shippen D.E."/>
            <person name="Soerensen I."/>
            <person name="Sotooka R."/>
            <person name="Sugimoto N."/>
            <person name="Sugita M."/>
            <person name="Sumikawa N."/>
            <person name="Tanurdzic M."/>
            <person name="Theissen G."/>
            <person name="Ulvskov P."/>
            <person name="Wakazuki S."/>
            <person name="Weng J.K."/>
            <person name="Willats W.W."/>
            <person name="Wipf D."/>
            <person name="Wolf P.G."/>
            <person name="Yang L."/>
            <person name="Zimmer A.D."/>
            <person name="Zhu Q."/>
            <person name="Mitros T."/>
            <person name="Hellsten U."/>
            <person name="Loque D."/>
            <person name="Otillar R."/>
            <person name="Salamov A."/>
            <person name="Schmutz J."/>
            <person name="Shapiro H."/>
            <person name="Lindquist E."/>
            <person name="Lucas S."/>
            <person name="Rokhsar D."/>
            <person name="Grigoriev I.V."/>
        </authorList>
    </citation>
    <scope>NUCLEOTIDE SEQUENCE [LARGE SCALE GENOMIC DNA]</scope>
</reference>
<evidence type="ECO:0000259" key="13">
    <source>
        <dbReference type="Pfam" id="PF00690"/>
    </source>
</evidence>
<feature type="transmembrane region" description="Helical" evidence="11">
    <location>
        <begin position="1152"/>
        <end position="1171"/>
    </location>
</feature>
<evidence type="ECO:0000256" key="3">
    <source>
        <dbReference type="ARBA" id="ARBA00022692"/>
    </source>
</evidence>
<dbReference type="PANTHER" id="PTHR45630:SF11">
    <property type="entry name" value="CATION-TRANSPORTING P-TYPE ATPASE N-TERMINAL DOMAIN-CONTAINING PROTEIN"/>
    <property type="match status" value="1"/>
</dbReference>
<dbReference type="Gene3D" id="3.40.1110.10">
    <property type="entry name" value="Calcium-transporting ATPase, cytoplasmic domain N"/>
    <property type="match status" value="1"/>
</dbReference>
<accession>D8SFE9</accession>
<feature type="transmembrane region" description="Helical" evidence="11">
    <location>
        <begin position="224"/>
        <end position="242"/>
    </location>
</feature>
<evidence type="ECO:0000256" key="5">
    <source>
        <dbReference type="ARBA" id="ARBA00022741"/>
    </source>
</evidence>
<keyword evidence="5" id="KW-0547">Nucleotide-binding</keyword>
<dbReference type="SUPFAM" id="SSF56784">
    <property type="entry name" value="HAD-like"/>
    <property type="match status" value="1"/>
</dbReference>
<dbReference type="SUPFAM" id="SSF81653">
    <property type="entry name" value="Calcium ATPase, transduction domain A"/>
    <property type="match status" value="1"/>
</dbReference>
<dbReference type="Gene3D" id="3.40.50.1000">
    <property type="entry name" value="HAD superfamily/HAD-like"/>
    <property type="match status" value="1"/>
</dbReference>
<evidence type="ECO:0000259" key="12">
    <source>
        <dbReference type="Pfam" id="PF00122"/>
    </source>
</evidence>
<dbReference type="GO" id="GO:0016887">
    <property type="term" value="F:ATP hydrolysis activity"/>
    <property type="evidence" value="ECO:0007669"/>
    <property type="project" value="InterPro"/>
</dbReference>
<keyword evidence="4" id="KW-0479">Metal-binding</keyword>
<dbReference type="Gramene" id="EFJ16825">
    <property type="protein sequence ID" value="EFJ16825"/>
    <property type="gene ID" value="SELMODRAFT_445079"/>
</dbReference>
<dbReference type="Gene3D" id="2.70.150.10">
    <property type="entry name" value="Calcium-transporting ATPase, cytoplasmic transduction domain A"/>
    <property type="match status" value="1"/>
</dbReference>
<dbReference type="InterPro" id="IPR036412">
    <property type="entry name" value="HAD-like_sf"/>
</dbReference>
<keyword evidence="7" id="KW-0460">Magnesium</keyword>
<dbReference type="KEGG" id="smo:SELMODRAFT_445079"/>
<dbReference type="eggNOG" id="KOG0208">
    <property type="taxonomic scope" value="Eukaryota"/>
</dbReference>
<feature type="transmembrane region" description="Helical" evidence="11">
    <location>
        <begin position="570"/>
        <end position="589"/>
    </location>
</feature>
<dbReference type="NCBIfam" id="TIGR01494">
    <property type="entry name" value="ATPase_P-type"/>
    <property type="match status" value="2"/>
</dbReference>
<gene>
    <name evidence="14" type="ORF">SELMODRAFT_445079</name>
</gene>
<dbReference type="Proteomes" id="UP000001514">
    <property type="component" value="Unassembled WGS sequence"/>
</dbReference>
<keyword evidence="10 11" id="KW-0472">Membrane</keyword>
<keyword evidence="6" id="KW-0067">ATP-binding</keyword>
<keyword evidence="3 11" id="KW-0812">Transmembrane</keyword>
<organism evidence="15">
    <name type="scientific">Selaginella moellendorffii</name>
    <name type="common">Spikemoss</name>
    <dbReference type="NCBI Taxonomy" id="88036"/>
    <lineage>
        <taxon>Eukaryota</taxon>
        <taxon>Viridiplantae</taxon>
        <taxon>Streptophyta</taxon>
        <taxon>Embryophyta</taxon>
        <taxon>Tracheophyta</taxon>
        <taxon>Lycopodiopsida</taxon>
        <taxon>Selaginellales</taxon>
        <taxon>Selaginellaceae</taxon>
        <taxon>Selaginella</taxon>
    </lineage>
</organism>
<evidence type="ECO:0000256" key="8">
    <source>
        <dbReference type="ARBA" id="ARBA00022967"/>
    </source>
</evidence>
<comment type="similarity">
    <text evidence="2">Belongs to the cation transport ATPase (P-type) (TC 3.A.3) family. Type V subfamily.</text>
</comment>
<dbReference type="SUPFAM" id="SSF81665">
    <property type="entry name" value="Calcium ATPase, transmembrane domain M"/>
    <property type="match status" value="1"/>
</dbReference>
<evidence type="ECO:0000256" key="9">
    <source>
        <dbReference type="ARBA" id="ARBA00022989"/>
    </source>
</evidence>
<evidence type="ECO:0000256" key="11">
    <source>
        <dbReference type="SAM" id="Phobius"/>
    </source>
</evidence>
<dbReference type="GO" id="GO:0046872">
    <property type="term" value="F:metal ion binding"/>
    <property type="evidence" value="ECO:0007669"/>
    <property type="project" value="UniProtKB-KW"/>
</dbReference>
<evidence type="ECO:0000256" key="2">
    <source>
        <dbReference type="ARBA" id="ARBA00006000"/>
    </source>
</evidence>
<dbReference type="InterPro" id="IPR001757">
    <property type="entry name" value="P_typ_ATPase"/>
</dbReference>
<feature type="domain" description="Cation-transporting P-type ATPase N-terminal" evidence="13">
    <location>
        <begin position="347"/>
        <end position="390"/>
    </location>
</feature>
<dbReference type="InterPro" id="IPR044492">
    <property type="entry name" value="P_typ_ATPase_HD_dom"/>
</dbReference>
<sequence length="1290" mass="144805">MIEACTFSGLIAPALCREHKVAKFLSGGDQKTWMKEGYALPYPAIFTVLPDSFLNVRFAPEVAAGLCSKFACTNPRSEEEQVVFSALVSWESPLIVYAFWAFVISCCSAFQLWKVLKLRRDQVQPLVLQRNGKGENFSSSDRKPGEDHVVNVEEEKELRITGYTWSYFGEFCYFLCCLTSLHWILLHSLLLFDAYNKCQVGGVDNLCFYGNYSVFGSYDFNGKIFFVVWWLSAIWFTAWVIFKGRVRFWFRIPCGLESAGVVFIWTRESEQILSTNDLPLVHYVRYFRNFLSTFEELHGHSEIVKILTTKAGQRHFFFQGHRFLIKGETVTDVHFKVGERYSDFLKEAEGLTEGEAEKRLEELGPNEIPFKPESLFYSIFDETFTLFKVYQLISYILQFWSSYLFVASLMMFIVALSAAITIYNRRRGQFMIAKITEYDTQVETLRSGQWINLASRNLVPGDVIKLKSGWVLPCDLLIIKGSCVCDESALTGEPMPVQKYAAPNTDVQYKADGLGSRHTLFSGTTLLQAGQGHDDALAIVTETGMSTSKGELVATILYPQKLIFKYDEELQIVACLLFIYAIVCFGVSIKFQKRGVFCLNPKRIAIAGKIRVFCFDKTGTLTKEGLDFVGVQSVVTNSFGPVLSLEGGQRIDDIVLHGLATCHAVTKFGKDLVGNQVEVKMFSAVGWNLIESANSPPVVSDGSGSRTFRIVRRNEFDQSRATMSVVVEDNSGNFHIYCKVLASSIRKPLLINISVQAWQGSFEKIKELSNAQSLPADYEDRARLQALQGCYVLGLSYRYLGRELGFEDMLALPRNELEKDLNFISLVLFRNELKPDSSAAIQSLKAGKVRPVMVTGDNAQCGHYIAKQSGMFSSDCKILLGDITNDNSVVWSSLSSEVTTGISRMTTEELLQSRASSLEDGTLELALTGKAFNRLQESKRMDDLLLYTRIFARFTPSDKEKVVTMHRNHGLIVGMCGDGGNDCGALRAAHAGIALSAAEASVVSPFTARNKSVQAVVDLLREARGALHTSFACYKFLIIYGLQFSIFKLCCYWFGIIACQMDYIFIDGVAVLSLGYAMSRCNAEKILNKVRPTSSLLGPLNVASVLGLWGSNVVFLVAAICFMASQKDYVRWPAQYSHGASWWTLGDNWESTVLFFTMYFQFITSAFVFSFGSKFRKTVFKNFALMVSYWSLIAVCSCLLLLPHNKFTEVWHVASEQFNRANPASPVWASYQKNGGQPSPAMSFDFRFKLWWIILASLAINVAWQKVVVEGPLARILAAKYPSKRPKLHI</sequence>
<feature type="transmembrane region" description="Helical" evidence="11">
    <location>
        <begin position="165"/>
        <end position="185"/>
    </location>
</feature>
<dbReference type="InterPro" id="IPR059000">
    <property type="entry name" value="ATPase_P-type_domA"/>
</dbReference>